<gene>
    <name evidence="4" type="ORF">Mal52_48900</name>
</gene>
<evidence type="ECO:0000313" key="5">
    <source>
        <dbReference type="Proteomes" id="UP000319383"/>
    </source>
</evidence>
<dbReference type="PANTHER" id="PTHR14859:SF15">
    <property type="entry name" value="ENDONUCLEASE_EXONUCLEASE_PHOSPHATASE DOMAIN-CONTAINING PROTEIN"/>
    <property type="match status" value="1"/>
</dbReference>
<organism evidence="4 5">
    <name type="scientific">Symmachiella dynata</name>
    <dbReference type="NCBI Taxonomy" id="2527995"/>
    <lineage>
        <taxon>Bacteria</taxon>
        <taxon>Pseudomonadati</taxon>
        <taxon>Planctomycetota</taxon>
        <taxon>Planctomycetia</taxon>
        <taxon>Planctomycetales</taxon>
        <taxon>Planctomycetaceae</taxon>
        <taxon>Symmachiella</taxon>
    </lineage>
</organism>
<keyword evidence="2" id="KW-0472">Membrane</keyword>
<keyword evidence="2" id="KW-0812">Transmembrane</keyword>
<keyword evidence="2" id="KW-1133">Transmembrane helix</keyword>
<evidence type="ECO:0000259" key="3">
    <source>
        <dbReference type="Pfam" id="PF03372"/>
    </source>
</evidence>
<dbReference type="InterPro" id="IPR005135">
    <property type="entry name" value="Endo/exonuclease/phosphatase"/>
</dbReference>
<name>A0A517ZV90_9PLAN</name>
<dbReference type="AlphaFoldDB" id="A0A517ZV90"/>
<keyword evidence="5" id="KW-1185">Reference proteome</keyword>
<dbReference type="GO" id="GO:0003824">
    <property type="term" value="F:catalytic activity"/>
    <property type="evidence" value="ECO:0007669"/>
    <property type="project" value="InterPro"/>
</dbReference>
<dbReference type="GO" id="GO:0016020">
    <property type="term" value="C:membrane"/>
    <property type="evidence" value="ECO:0007669"/>
    <property type="project" value="GOC"/>
</dbReference>
<feature type="compositionally biased region" description="Polar residues" evidence="1">
    <location>
        <begin position="1"/>
        <end position="19"/>
    </location>
</feature>
<dbReference type="GO" id="GO:0006506">
    <property type="term" value="P:GPI anchor biosynthetic process"/>
    <property type="evidence" value="ECO:0007669"/>
    <property type="project" value="TreeGrafter"/>
</dbReference>
<feature type="transmembrane region" description="Helical" evidence="2">
    <location>
        <begin position="38"/>
        <end position="58"/>
    </location>
</feature>
<evidence type="ECO:0000256" key="1">
    <source>
        <dbReference type="SAM" id="MobiDB-lite"/>
    </source>
</evidence>
<dbReference type="EMBL" id="CP036276">
    <property type="protein sequence ID" value="QDU46371.1"/>
    <property type="molecule type" value="Genomic_DNA"/>
</dbReference>
<dbReference type="Proteomes" id="UP000319383">
    <property type="component" value="Chromosome"/>
</dbReference>
<evidence type="ECO:0000313" key="4">
    <source>
        <dbReference type="EMBL" id="QDU46371.1"/>
    </source>
</evidence>
<sequence>MVKPKSFSTTSPHGDQTPSIDEGKATDGVVAYKRNWKLMYFVLFISAILAVTAFAPLLPVDWWWVRIGDFPRVQLLVAYLVWLLVLGVLYKQPYAKPAAGLMVASIAIQLYWIFPYLPVAPNQVEWAESQDQDVRLRIMMSNVLQENEDSAALLRLIDEQSPDLVVLCEVNQRWIDEIVSLREKFKFHVEKPMENTYGLAMYSNLEIVSSEIRAMVKESIPSIDATIQLPSGQPVRLFVIHPNPPRPGEDTTKRDGELVLVGREIGDGESAIVLGDMNDVGWSRTTDLFQEVSGLLDPRKGRGLYPTFNANSWIWRYPLDHLFHSDDFRVVSLQTLPTIGSDHLPLSVVLSYEPSAENTQSGPDLDADDQKDAAATVEALNQPHATDQPEE</sequence>
<dbReference type="Gene3D" id="3.60.10.10">
    <property type="entry name" value="Endonuclease/exonuclease/phosphatase"/>
    <property type="match status" value="1"/>
</dbReference>
<dbReference type="InterPro" id="IPR051916">
    <property type="entry name" value="GPI-anchor_lipid_remodeler"/>
</dbReference>
<dbReference type="SUPFAM" id="SSF56219">
    <property type="entry name" value="DNase I-like"/>
    <property type="match status" value="1"/>
</dbReference>
<dbReference type="Pfam" id="PF03372">
    <property type="entry name" value="Exo_endo_phos"/>
    <property type="match status" value="1"/>
</dbReference>
<dbReference type="PANTHER" id="PTHR14859">
    <property type="entry name" value="CALCOFLUOR WHITE HYPERSENSITIVE PROTEIN PRECURSOR"/>
    <property type="match status" value="1"/>
</dbReference>
<protein>
    <recommendedName>
        <fullName evidence="3">Endonuclease/exonuclease/phosphatase domain-containing protein</fullName>
    </recommendedName>
</protein>
<feature type="domain" description="Endonuclease/exonuclease/phosphatase" evidence="3">
    <location>
        <begin position="142"/>
        <end position="343"/>
    </location>
</feature>
<feature type="transmembrane region" description="Helical" evidence="2">
    <location>
        <begin position="97"/>
        <end position="114"/>
    </location>
</feature>
<feature type="region of interest" description="Disordered" evidence="1">
    <location>
        <begin position="354"/>
        <end position="391"/>
    </location>
</feature>
<feature type="region of interest" description="Disordered" evidence="1">
    <location>
        <begin position="1"/>
        <end position="21"/>
    </location>
</feature>
<evidence type="ECO:0000256" key="2">
    <source>
        <dbReference type="SAM" id="Phobius"/>
    </source>
</evidence>
<proteinExistence type="predicted"/>
<dbReference type="InterPro" id="IPR036691">
    <property type="entry name" value="Endo/exonu/phosph_ase_sf"/>
</dbReference>
<reference evidence="4 5" key="1">
    <citation type="submission" date="2019-02" db="EMBL/GenBank/DDBJ databases">
        <title>Deep-cultivation of Planctomycetes and their phenomic and genomic characterization uncovers novel biology.</title>
        <authorList>
            <person name="Wiegand S."/>
            <person name="Jogler M."/>
            <person name="Boedeker C."/>
            <person name="Pinto D."/>
            <person name="Vollmers J."/>
            <person name="Rivas-Marin E."/>
            <person name="Kohn T."/>
            <person name="Peeters S.H."/>
            <person name="Heuer A."/>
            <person name="Rast P."/>
            <person name="Oberbeckmann S."/>
            <person name="Bunk B."/>
            <person name="Jeske O."/>
            <person name="Meyerdierks A."/>
            <person name="Storesund J.E."/>
            <person name="Kallscheuer N."/>
            <person name="Luecker S."/>
            <person name="Lage O.M."/>
            <person name="Pohl T."/>
            <person name="Merkel B.J."/>
            <person name="Hornburger P."/>
            <person name="Mueller R.-W."/>
            <person name="Bruemmer F."/>
            <person name="Labrenz M."/>
            <person name="Spormann A.M."/>
            <person name="Op den Camp H."/>
            <person name="Overmann J."/>
            <person name="Amann R."/>
            <person name="Jetten M.S.M."/>
            <person name="Mascher T."/>
            <person name="Medema M.H."/>
            <person name="Devos D.P."/>
            <person name="Kaster A.-K."/>
            <person name="Ovreas L."/>
            <person name="Rohde M."/>
            <person name="Galperin M.Y."/>
            <person name="Jogler C."/>
        </authorList>
    </citation>
    <scope>NUCLEOTIDE SEQUENCE [LARGE SCALE GENOMIC DNA]</scope>
    <source>
        <strain evidence="4 5">Mal52</strain>
    </source>
</reference>
<dbReference type="KEGG" id="sdyn:Mal52_48900"/>
<accession>A0A517ZV90</accession>
<feature type="transmembrane region" description="Helical" evidence="2">
    <location>
        <begin position="70"/>
        <end position="90"/>
    </location>
</feature>